<feature type="region of interest" description="Disordered" evidence="1">
    <location>
        <begin position="199"/>
        <end position="220"/>
    </location>
</feature>
<evidence type="ECO:0000313" key="2">
    <source>
        <dbReference type="EMBL" id="KAK5973285.1"/>
    </source>
</evidence>
<organism evidence="2 3">
    <name type="scientific">Trichostrongylus colubriformis</name>
    <name type="common">Black scour worm</name>
    <dbReference type="NCBI Taxonomy" id="6319"/>
    <lineage>
        <taxon>Eukaryota</taxon>
        <taxon>Metazoa</taxon>
        <taxon>Ecdysozoa</taxon>
        <taxon>Nematoda</taxon>
        <taxon>Chromadorea</taxon>
        <taxon>Rhabditida</taxon>
        <taxon>Rhabditina</taxon>
        <taxon>Rhabditomorpha</taxon>
        <taxon>Strongyloidea</taxon>
        <taxon>Trichostrongylidae</taxon>
        <taxon>Trichostrongylus</taxon>
    </lineage>
</organism>
<evidence type="ECO:0000256" key="1">
    <source>
        <dbReference type="SAM" id="MobiDB-lite"/>
    </source>
</evidence>
<sequence>MTHLKGQAWKKAKAESKILTIRWKKIFLTLAKSTTTAVRTPKSRKNVLRADEVAHEQHCYTEKQRKLELERRKSLIRAFLTTSRNVPARKISYQNSMRPEDTFLVCSFCLAKGKHYSDSCPGYASVQSGMEGPDALSVSTAVMKRKIAGVQEDSACTVGEDHNKVLCTLPYHIHDSYGNLPEVEKKLASYEDVCRSSFRPRPSTFKVQGGVSQREHSSKN</sequence>
<comment type="caution">
    <text evidence="2">The sequence shown here is derived from an EMBL/GenBank/DDBJ whole genome shotgun (WGS) entry which is preliminary data.</text>
</comment>
<evidence type="ECO:0000313" key="3">
    <source>
        <dbReference type="Proteomes" id="UP001331761"/>
    </source>
</evidence>
<dbReference type="AlphaFoldDB" id="A0AAN8FNL4"/>
<name>A0AAN8FNL4_TRICO</name>
<keyword evidence="3" id="KW-1185">Reference proteome</keyword>
<accession>A0AAN8FNL4</accession>
<gene>
    <name evidence="2" type="ORF">GCK32_003925</name>
</gene>
<dbReference type="Proteomes" id="UP001331761">
    <property type="component" value="Unassembled WGS sequence"/>
</dbReference>
<reference evidence="2 3" key="1">
    <citation type="submission" date="2019-10" db="EMBL/GenBank/DDBJ databases">
        <title>Assembly and Annotation for the nematode Trichostrongylus colubriformis.</title>
        <authorList>
            <person name="Martin J."/>
        </authorList>
    </citation>
    <scope>NUCLEOTIDE SEQUENCE [LARGE SCALE GENOMIC DNA]</scope>
    <source>
        <strain evidence="2">G859</strain>
        <tissue evidence="2">Whole worm</tissue>
    </source>
</reference>
<dbReference type="EMBL" id="WIXE01015669">
    <property type="protein sequence ID" value="KAK5973285.1"/>
    <property type="molecule type" value="Genomic_DNA"/>
</dbReference>
<proteinExistence type="predicted"/>
<protein>
    <submittedName>
        <fullName evidence="2">Uncharacterized protein</fullName>
    </submittedName>
</protein>